<dbReference type="PANTHER" id="PTHR33021">
    <property type="entry name" value="BLUE COPPER PROTEIN"/>
    <property type="match status" value="1"/>
</dbReference>
<keyword evidence="9" id="KW-1185">Reference proteome</keyword>
<dbReference type="PANTHER" id="PTHR33021:SF70">
    <property type="entry name" value="PHYTOCYANIN DOMAIN-CONTAINING PROTEIN"/>
    <property type="match status" value="1"/>
</dbReference>
<dbReference type="STRING" id="3827.A0A1S2XXN4"/>
<dbReference type="FunFam" id="2.60.40.420:FF:000003">
    <property type="entry name" value="Blue copper"/>
    <property type="match status" value="1"/>
</dbReference>
<keyword evidence="7" id="KW-0732">Signal</keyword>
<dbReference type="GO" id="GO:0009055">
    <property type="term" value="F:electron transfer activity"/>
    <property type="evidence" value="ECO:0007669"/>
    <property type="project" value="InterPro"/>
</dbReference>
<dbReference type="OrthoDB" id="581242at2759"/>
<dbReference type="GO" id="GO:0005886">
    <property type="term" value="C:plasma membrane"/>
    <property type="evidence" value="ECO:0007669"/>
    <property type="project" value="TreeGrafter"/>
</dbReference>
<dbReference type="KEGG" id="cam:101510909"/>
<keyword evidence="5" id="KW-0325">Glycoprotein</keyword>
<keyword evidence="1" id="KW-0813">Transport</keyword>
<organism evidence="9 10">
    <name type="scientific">Cicer arietinum</name>
    <name type="common">Chickpea</name>
    <name type="synonym">Garbanzo</name>
    <dbReference type="NCBI Taxonomy" id="3827"/>
    <lineage>
        <taxon>Eukaryota</taxon>
        <taxon>Viridiplantae</taxon>
        <taxon>Streptophyta</taxon>
        <taxon>Embryophyta</taxon>
        <taxon>Tracheophyta</taxon>
        <taxon>Spermatophyta</taxon>
        <taxon>Magnoliopsida</taxon>
        <taxon>eudicotyledons</taxon>
        <taxon>Gunneridae</taxon>
        <taxon>Pentapetalae</taxon>
        <taxon>rosids</taxon>
        <taxon>fabids</taxon>
        <taxon>Fabales</taxon>
        <taxon>Fabaceae</taxon>
        <taxon>Papilionoideae</taxon>
        <taxon>50 kb inversion clade</taxon>
        <taxon>NPAAA clade</taxon>
        <taxon>Hologalegina</taxon>
        <taxon>IRL clade</taxon>
        <taxon>Cicereae</taxon>
        <taxon>Cicer</taxon>
    </lineage>
</organism>
<feature type="chain" id="PRO_5010218943" evidence="7">
    <location>
        <begin position="21"/>
        <end position="180"/>
    </location>
</feature>
<evidence type="ECO:0000259" key="8">
    <source>
        <dbReference type="PROSITE" id="PS51485"/>
    </source>
</evidence>
<dbReference type="PROSITE" id="PS51485">
    <property type="entry name" value="PHYTOCYANIN"/>
    <property type="match status" value="1"/>
</dbReference>
<dbReference type="PaxDb" id="3827-XP_004496082.1"/>
<dbReference type="GO" id="GO:0046872">
    <property type="term" value="F:metal ion binding"/>
    <property type="evidence" value="ECO:0007669"/>
    <property type="project" value="UniProtKB-KW"/>
</dbReference>
<feature type="compositionally biased region" description="Polar residues" evidence="6">
    <location>
        <begin position="137"/>
        <end position="155"/>
    </location>
</feature>
<dbReference type="Proteomes" id="UP000087171">
    <property type="component" value="Chromosome Ca4"/>
</dbReference>
<dbReference type="CDD" id="cd04216">
    <property type="entry name" value="Phytocyanin"/>
    <property type="match status" value="1"/>
</dbReference>
<evidence type="ECO:0000256" key="2">
    <source>
        <dbReference type="ARBA" id="ARBA00022723"/>
    </source>
</evidence>
<sequence length="180" mass="19375">MEKLFLLSVVFSLAIITCSATTYTVGDNSGWDISTNLETWVADKNFKIGDALLFQYSSTNSVDEVTKENFGTCNTTKVLASYGNGNTTVPLTRGGDRYFVCGNKLYCLGGMKLHVHVEDDGKSISPTMAPKAEAGSDQRTATLPESPSTKKSTQFSKGDANCAHIVYTALAATLYGMLKI</sequence>
<reference evidence="10" key="2">
    <citation type="submission" date="2025-08" db="UniProtKB">
        <authorList>
            <consortium name="RefSeq"/>
        </authorList>
    </citation>
    <scope>IDENTIFICATION</scope>
    <source>
        <tissue evidence="10">Etiolated seedlings</tissue>
    </source>
</reference>
<evidence type="ECO:0000313" key="9">
    <source>
        <dbReference type="Proteomes" id="UP000087171"/>
    </source>
</evidence>
<dbReference type="SUPFAM" id="SSF49503">
    <property type="entry name" value="Cupredoxins"/>
    <property type="match status" value="1"/>
</dbReference>
<dbReference type="Pfam" id="PF02298">
    <property type="entry name" value="Cu_bind_like"/>
    <property type="match status" value="1"/>
</dbReference>
<feature type="signal peptide" evidence="7">
    <location>
        <begin position="1"/>
        <end position="20"/>
    </location>
</feature>
<dbReference type="Gene3D" id="2.60.40.420">
    <property type="entry name" value="Cupredoxins - blue copper proteins"/>
    <property type="match status" value="1"/>
</dbReference>
<dbReference type="InterPro" id="IPR008972">
    <property type="entry name" value="Cupredoxin"/>
</dbReference>
<dbReference type="GeneID" id="101510909"/>
<keyword evidence="4" id="KW-0186">Copper</keyword>
<gene>
    <name evidence="10" type="primary">LOC101510909</name>
</gene>
<evidence type="ECO:0000256" key="3">
    <source>
        <dbReference type="ARBA" id="ARBA00022982"/>
    </source>
</evidence>
<name>A0A1S2XXN4_CICAR</name>
<evidence type="ECO:0000313" key="10">
    <source>
        <dbReference type="RefSeq" id="XP_004496082.1"/>
    </source>
</evidence>
<feature type="domain" description="Phytocyanin" evidence="8">
    <location>
        <begin position="21"/>
        <end position="119"/>
    </location>
</feature>
<feature type="region of interest" description="Disordered" evidence="6">
    <location>
        <begin position="124"/>
        <end position="155"/>
    </location>
</feature>
<dbReference type="eggNOG" id="ENOG502S19B">
    <property type="taxonomic scope" value="Eukaryota"/>
</dbReference>
<evidence type="ECO:0000256" key="6">
    <source>
        <dbReference type="SAM" id="MobiDB-lite"/>
    </source>
</evidence>
<keyword evidence="3" id="KW-0249">Electron transport</keyword>
<proteinExistence type="predicted"/>
<keyword evidence="2" id="KW-0479">Metal-binding</keyword>
<evidence type="ECO:0000256" key="4">
    <source>
        <dbReference type="ARBA" id="ARBA00023008"/>
    </source>
</evidence>
<accession>A0A1S2XXN4</accession>
<evidence type="ECO:0000256" key="7">
    <source>
        <dbReference type="SAM" id="SignalP"/>
    </source>
</evidence>
<dbReference type="RefSeq" id="XP_004496082.1">
    <property type="nucleotide sequence ID" value="XM_004496025.3"/>
</dbReference>
<dbReference type="InterPro" id="IPR039391">
    <property type="entry name" value="Phytocyanin-like"/>
</dbReference>
<dbReference type="InterPro" id="IPR003245">
    <property type="entry name" value="Phytocyanin_dom"/>
</dbReference>
<reference evidence="9" key="1">
    <citation type="journal article" date="2013" name="Nat. Biotechnol.">
        <title>Draft genome sequence of chickpea (Cicer arietinum) provides a resource for trait improvement.</title>
        <authorList>
            <person name="Varshney R.K."/>
            <person name="Song C."/>
            <person name="Saxena R.K."/>
            <person name="Azam S."/>
            <person name="Yu S."/>
            <person name="Sharpe A.G."/>
            <person name="Cannon S."/>
            <person name="Baek J."/>
            <person name="Rosen B.D."/>
            <person name="Tar'an B."/>
            <person name="Millan T."/>
            <person name="Zhang X."/>
            <person name="Ramsay L.D."/>
            <person name="Iwata A."/>
            <person name="Wang Y."/>
            <person name="Nelson W."/>
            <person name="Farmer A.D."/>
            <person name="Gaur P.M."/>
            <person name="Soderlund C."/>
            <person name="Penmetsa R.V."/>
            <person name="Xu C."/>
            <person name="Bharti A.K."/>
            <person name="He W."/>
            <person name="Winter P."/>
            <person name="Zhao S."/>
            <person name="Hane J.K."/>
            <person name="Carrasquilla-Garcia N."/>
            <person name="Condie J.A."/>
            <person name="Upadhyaya H.D."/>
            <person name="Luo M.C."/>
            <person name="Thudi M."/>
            <person name="Gowda C.L."/>
            <person name="Singh N.P."/>
            <person name="Lichtenzveig J."/>
            <person name="Gali K.K."/>
            <person name="Rubio J."/>
            <person name="Nadarajan N."/>
            <person name="Dolezel J."/>
            <person name="Bansal K.C."/>
            <person name="Xu X."/>
            <person name="Edwards D."/>
            <person name="Zhang G."/>
            <person name="Kahl G."/>
            <person name="Gil J."/>
            <person name="Singh K.B."/>
            <person name="Datta S.K."/>
            <person name="Jackson S.A."/>
            <person name="Wang J."/>
            <person name="Cook D.R."/>
        </authorList>
    </citation>
    <scope>NUCLEOTIDE SEQUENCE [LARGE SCALE GENOMIC DNA]</scope>
    <source>
        <strain evidence="9">cv. CDC Frontier</strain>
    </source>
</reference>
<dbReference type="AlphaFoldDB" id="A0A1S2XXN4"/>
<protein>
    <submittedName>
        <fullName evidence="10">Stellacyanin</fullName>
    </submittedName>
</protein>
<evidence type="ECO:0000256" key="5">
    <source>
        <dbReference type="ARBA" id="ARBA00023180"/>
    </source>
</evidence>
<evidence type="ECO:0000256" key="1">
    <source>
        <dbReference type="ARBA" id="ARBA00022448"/>
    </source>
</evidence>